<organism evidence="2 3">
    <name type="scientific">Cylicocyclus nassatus</name>
    <name type="common">Nematode worm</name>
    <dbReference type="NCBI Taxonomy" id="53992"/>
    <lineage>
        <taxon>Eukaryota</taxon>
        <taxon>Metazoa</taxon>
        <taxon>Ecdysozoa</taxon>
        <taxon>Nematoda</taxon>
        <taxon>Chromadorea</taxon>
        <taxon>Rhabditida</taxon>
        <taxon>Rhabditina</taxon>
        <taxon>Rhabditomorpha</taxon>
        <taxon>Strongyloidea</taxon>
        <taxon>Strongylidae</taxon>
        <taxon>Cylicocyclus</taxon>
    </lineage>
</organism>
<dbReference type="Proteomes" id="UP001176961">
    <property type="component" value="Unassembled WGS sequence"/>
</dbReference>
<accession>A0AA36H118</accession>
<name>A0AA36H118_CYLNA</name>
<comment type="caution">
    <text evidence="2">The sequence shown here is derived from an EMBL/GenBank/DDBJ whole genome shotgun (WGS) entry which is preliminary data.</text>
</comment>
<reference evidence="2" key="1">
    <citation type="submission" date="2023-07" db="EMBL/GenBank/DDBJ databases">
        <authorList>
            <consortium name="CYATHOMIX"/>
        </authorList>
    </citation>
    <scope>NUCLEOTIDE SEQUENCE</scope>
    <source>
        <strain evidence="2">N/A</strain>
    </source>
</reference>
<evidence type="ECO:0000256" key="1">
    <source>
        <dbReference type="SAM" id="SignalP"/>
    </source>
</evidence>
<gene>
    <name evidence="2" type="ORF">CYNAS_LOCUS14036</name>
</gene>
<proteinExistence type="predicted"/>
<keyword evidence="1" id="KW-0732">Signal</keyword>
<feature type="chain" id="PRO_5041230990" evidence="1">
    <location>
        <begin position="23"/>
        <end position="55"/>
    </location>
</feature>
<keyword evidence="3" id="KW-1185">Reference proteome</keyword>
<dbReference type="EMBL" id="CATQJL010000305">
    <property type="protein sequence ID" value="CAJ0602053.1"/>
    <property type="molecule type" value="Genomic_DNA"/>
</dbReference>
<sequence length="55" mass="6371">MEILNYIFLLLTILANFFAVNAGPREQMLAHVHQQMAYQNAVRRGLIRRKSAARN</sequence>
<feature type="signal peptide" evidence="1">
    <location>
        <begin position="1"/>
        <end position="22"/>
    </location>
</feature>
<evidence type="ECO:0000313" key="3">
    <source>
        <dbReference type="Proteomes" id="UP001176961"/>
    </source>
</evidence>
<protein>
    <submittedName>
        <fullName evidence="2">Uncharacterized protein</fullName>
    </submittedName>
</protein>
<dbReference type="AlphaFoldDB" id="A0AA36H118"/>
<evidence type="ECO:0000313" key="2">
    <source>
        <dbReference type="EMBL" id="CAJ0602053.1"/>
    </source>
</evidence>